<dbReference type="InterPro" id="IPR050557">
    <property type="entry name" value="RTX_toxin/Mannuronan_C5-epim"/>
</dbReference>
<comment type="subcellular location">
    <subcellularLocation>
        <location evidence="1">Secreted</location>
    </subcellularLocation>
</comment>
<keyword evidence="2" id="KW-0964">Secreted</keyword>
<reference evidence="3" key="1">
    <citation type="submission" date="2020-01" db="EMBL/GenBank/DDBJ databases">
        <authorList>
            <person name="Chen W.-M."/>
        </authorList>
    </citation>
    <scope>NUCLEOTIDE SEQUENCE</scope>
    <source>
        <strain evidence="3">CYK-10</strain>
    </source>
</reference>
<gene>
    <name evidence="3" type="ORF">GV832_10930</name>
</gene>
<dbReference type="SUPFAM" id="SSF51120">
    <property type="entry name" value="beta-Roll"/>
    <property type="match status" value="3"/>
</dbReference>
<dbReference type="InterPro" id="IPR011049">
    <property type="entry name" value="Serralysin-like_metalloprot_C"/>
</dbReference>
<dbReference type="PANTHER" id="PTHR38340:SF1">
    <property type="entry name" value="S-LAYER PROTEIN"/>
    <property type="match status" value="1"/>
</dbReference>
<dbReference type="InterPro" id="IPR018511">
    <property type="entry name" value="Hemolysin-typ_Ca-bd_CS"/>
</dbReference>
<dbReference type="Pfam" id="PF00353">
    <property type="entry name" value="HemolysinCabind"/>
    <property type="match status" value="6"/>
</dbReference>
<sequence length="846" mass="87269">MMFNFPPSASLRGRVRTSCVIGAETGDLMGAVIGSLRASGSYNSGQGKKKAAGWGGGRKAALTWQRWSRGPGRGSRENHMAIRKRNLAPRLTGAGAICQMRQGSSWRNRQSVHAGRNVTVAVFTYATAAEFNSYDVLIGASILATGRTATSFSYQSATPGVLITVTGTGFTYGATGKPLTGTISQIVASEPSWGGTFTISGLSLGVGVMVNQLLGFFGGTPSTTAQAEAFQVTIRAGNDTVNHVVDYGRSIAGYLGNDLINDGAGDSGLYGGVGNDTLNGGAGDDLLDGGVGADRLDGGAGLDLVSWLTLAAGVRMTGKLDPTGTFLAEVVTGSGTDQVYRAEQFELTNYNDTMIIQPNSAAPPLVVWGMDGNDSLVSSMTGTTQDTLYGGDGDDTLRGADVADGGDGRDEITANYLAFWSADTAWTGIRYDTSSGVINDGFFNWENKSKALLGVYGSKLADQMTARSIAMEFYGNEGNDTLTGGWYGDTLYGGEGNDSLSGGLEDDVIGGGAGVDTIDGGAGWDELVMDDTDVTVGVRVDLAAGRVLNDGFGSIEQVSGIEAVSGTILGDTLLGDALDNVFWGFSGNDSLEGRGGWDELYGGLGNDTLWGGDGDDTVMGGKGRDAMGGGAGNDLLAFWNEDDGAKHAVSVNLSLASGQVLKDGYGNVETVFGFEQVAGTLWNDTIVGGSGSDTIWGNEGNDTLRGFLGNDILIGGEGNDLLSGGQGQDELWGWEGVDTLEGLSGADLFVLNSTGADVVLDFAAGVDELQLWRFASDLGLDAYLAAARFGSGAGMTSAATTLQRVVYNTTTGDIYIDSDGLGGIGSVLVARLTNLAALTASDIWIG</sequence>
<accession>A0AAE4Y8R6</accession>
<evidence type="ECO:0008006" key="5">
    <source>
        <dbReference type="Google" id="ProtNLM"/>
    </source>
</evidence>
<keyword evidence="4" id="KW-1185">Reference proteome</keyword>
<protein>
    <recommendedName>
        <fullName evidence="5">Calcium-binding protein</fullName>
    </recommendedName>
</protein>
<name>A0AAE4Y8R6_9RHOB</name>
<dbReference type="PRINTS" id="PR00313">
    <property type="entry name" value="CABNDNGRPT"/>
</dbReference>
<evidence type="ECO:0000313" key="3">
    <source>
        <dbReference type="EMBL" id="NBZ88092.1"/>
    </source>
</evidence>
<comment type="caution">
    <text evidence="3">The sequence shown here is derived from an EMBL/GenBank/DDBJ whole genome shotgun (WGS) entry which is preliminary data.</text>
</comment>
<dbReference type="Gene3D" id="2.150.10.10">
    <property type="entry name" value="Serralysin-like metalloprotease, C-terminal"/>
    <property type="match status" value="5"/>
</dbReference>
<evidence type="ECO:0000313" key="4">
    <source>
        <dbReference type="Proteomes" id="UP001193501"/>
    </source>
</evidence>
<dbReference type="InterPro" id="IPR001343">
    <property type="entry name" value="Hemolysn_Ca-bd"/>
</dbReference>
<dbReference type="Proteomes" id="UP001193501">
    <property type="component" value="Unassembled WGS sequence"/>
</dbReference>
<proteinExistence type="predicted"/>
<dbReference type="AlphaFoldDB" id="A0AAE4Y8R6"/>
<evidence type="ECO:0000256" key="2">
    <source>
        <dbReference type="ARBA" id="ARBA00022525"/>
    </source>
</evidence>
<evidence type="ECO:0000256" key="1">
    <source>
        <dbReference type="ARBA" id="ARBA00004613"/>
    </source>
</evidence>
<dbReference type="PROSITE" id="PS00330">
    <property type="entry name" value="HEMOLYSIN_CALCIUM"/>
    <property type="match status" value="6"/>
</dbReference>
<organism evidence="3 4">
    <name type="scientific">Stagnihabitans tardus</name>
    <dbReference type="NCBI Taxonomy" id="2699202"/>
    <lineage>
        <taxon>Bacteria</taxon>
        <taxon>Pseudomonadati</taxon>
        <taxon>Pseudomonadota</taxon>
        <taxon>Alphaproteobacteria</taxon>
        <taxon>Rhodobacterales</taxon>
        <taxon>Paracoccaceae</taxon>
        <taxon>Stagnihabitans</taxon>
    </lineage>
</organism>
<dbReference type="PANTHER" id="PTHR38340">
    <property type="entry name" value="S-LAYER PROTEIN"/>
    <property type="match status" value="1"/>
</dbReference>
<dbReference type="EMBL" id="JAABNR010000009">
    <property type="protein sequence ID" value="NBZ88092.1"/>
    <property type="molecule type" value="Genomic_DNA"/>
</dbReference>
<dbReference type="GO" id="GO:0005576">
    <property type="term" value="C:extracellular region"/>
    <property type="evidence" value="ECO:0007669"/>
    <property type="project" value="UniProtKB-SubCell"/>
</dbReference>
<dbReference type="GO" id="GO:0005509">
    <property type="term" value="F:calcium ion binding"/>
    <property type="evidence" value="ECO:0007669"/>
    <property type="project" value="InterPro"/>
</dbReference>